<evidence type="ECO:0000313" key="12">
    <source>
        <dbReference type="EMBL" id="CAJ1411476.1"/>
    </source>
</evidence>
<dbReference type="Gene3D" id="3.90.1100.10">
    <property type="match status" value="2"/>
</dbReference>
<reference evidence="12" key="1">
    <citation type="submission" date="2023-08" db="EMBL/GenBank/DDBJ databases">
        <authorList>
            <person name="Chen Y."/>
            <person name="Shah S."/>
            <person name="Dougan E. K."/>
            <person name="Thang M."/>
            <person name="Chan C."/>
        </authorList>
    </citation>
    <scope>NUCLEOTIDE SEQUENCE</scope>
</reference>
<dbReference type="InterPro" id="IPR007642">
    <property type="entry name" value="RNA_pol_Rpb2_2"/>
</dbReference>
<organism evidence="12 13">
    <name type="scientific">Effrenium voratum</name>
    <dbReference type="NCBI Taxonomy" id="2562239"/>
    <lineage>
        <taxon>Eukaryota</taxon>
        <taxon>Sar</taxon>
        <taxon>Alveolata</taxon>
        <taxon>Dinophyceae</taxon>
        <taxon>Suessiales</taxon>
        <taxon>Symbiodiniaceae</taxon>
        <taxon>Effrenium</taxon>
    </lineage>
</organism>
<evidence type="ECO:0000256" key="3">
    <source>
        <dbReference type="ARBA" id="ARBA00022478"/>
    </source>
</evidence>
<name>A0AA36JT69_9DINO</name>
<dbReference type="PROSITE" id="PS01166">
    <property type="entry name" value="RNA_POL_BETA"/>
    <property type="match status" value="1"/>
</dbReference>
<evidence type="ECO:0000256" key="2">
    <source>
        <dbReference type="ARBA" id="ARBA00012418"/>
    </source>
</evidence>
<evidence type="ECO:0000313" key="13">
    <source>
        <dbReference type="Proteomes" id="UP001178507"/>
    </source>
</evidence>
<evidence type="ECO:0000256" key="1">
    <source>
        <dbReference type="ARBA" id="ARBA00006835"/>
    </source>
</evidence>
<dbReference type="EC" id="2.7.7.6" evidence="2"/>
<dbReference type="Pfam" id="PF04561">
    <property type="entry name" value="RNA_pol_Rpb2_2"/>
    <property type="match status" value="1"/>
</dbReference>
<dbReference type="GO" id="GO:0003677">
    <property type="term" value="F:DNA binding"/>
    <property type="evidence" value="ECO:0007669"/>
    <property type="project" value="InterPro"/>
</dbReference>
<evidence type="ECO:0000256" key="6">
    <source>
        <dbReference type="ARBA" id="ARBA00023163"/>
    </source>
</evidence>
<dbReference type="SUPFAM" id="SSF64484">
    <property type="entry name" value="beta and beta-prime subunits of DNA dependent RNA-polymerase"/>
    <property type="match status" value="1"/>
</dbReference>
<dbReference type="InterPro" id="IPR007120">
    <property type="entry name" value="DNA-dir_RNAP_su2_dom"/>
</dbReference>
<evidence type="ECO:0000256" key="8">
    <source>
        <dbReference type="SAM" id="MobiDB-lite"/>
    </source>
</evidence>
<keyword evidence="6" id="KW-0804">Transcription</keyword>
<dbReference type="InterPro" id="IPR007121">
    <property type="entry name" value="RNA_pol_bsu_CS"/>
</dbReference>
<dbReference type="InterPro" id="IPR037033">
    <property type="entry name" value="DNA-dir_RNAP_su2_hyb_sf"/>
</dbReference>
<dbReference type="InterPro" id="IPR007645">
    <property type="entry name" value="RNA_pol_Rpb2_3"/>
</dbReference>
<evidence type="ECO:0000259" key="11">
    <source>
        <dbReference type="Pfam" id="PF04565"/>
    </source>
</evidence>
<dbReference type="Pfam" id="PF00562">
    <property type="entry name" value="RNA_pol_Rpb2_6"/>
    <property type="match status" value="1"/>
</dbReference>
<dbReference type="GO" id="GO:0003899">
    <property type="term" value="F:DNA-directed RNA polymerase activity"/>
    <property type="evidence" value="ECO:0007669"/>
    <property type="project" value="UniProtKB-EC"/>
</dbReference>
<evidence type="ECO:0000259" key="9">
    <source>
        <dbReference type="Pfam" id="PF00562"/>
    </source>
</evidence>
<dbReference type="EMBL" id="CAUJNA010003877">
    <property type="protein sequence ID" value="CAJ1411476.1"/>
    <property type="molecule type" value="Genomic_DNA"/>
</dbReference>
<keyword evidence="5" id="KW-0548">Nucleotidyltransferase</keyword>
<evidence type="ECO:0000256" key="5">
    <source>
        <dbReference type="ARBA" id="ARBA00022695"/>
    </source>
</evidence>
<keyword evidence="3" id="KW-0240">DNA-directed RNA polymerase</keyword>
<evidence type="ECO:0000259" key="10">
    <source>
        <dbReference type="Pfam" id="PF04561"/>
    </source>
</evidence>
<feature type="domain" description="RNA polymerase Rpb2" evidence="10">
    <location>
        <begin position="252"/>
        <end position="438"/>
    </location>
</feature>
<accession>A0AA36JT69</accession>
<sequence length="1222" mass="135646">MLEPSVPRHVLERSRAPACATWRALPKKVTASSHHSHALPCLVGALLAPALKHTKRKALAKPHLVRNKWYHKVGWPGSLPVSSSAEQEQRPTHLLQGHRDSFLDFLRENFGKELEKKMQGEVRLTDDSIVLISQEEAHLRNLEPLELIGGAAAVRLAQLQQGLQARRFSGQLLVDELYYVESEDTPDLALRKHSNWCATAFVPVLCRDLQTNCTFKVHVEVGKFPMLTEFCGFILGGNPYVIVHRLERISGTYFSRQVKQDGLSHTLELVTEEYSRIRCVAERDLDVESVHFFLPKSRIPLPAALFLRAIGLSADEIRGCRNGEWIWEHGGGRKDDDDEDIDLEDACQQLCSLLDVQMEGLKGDPVAAFNFKTSWSLGSRVGPLGRRRLNERLGLRLTEEKLTPKDLLATTDLVVDSLRGTTALQVDDIDSLVNKRLRPAGMKLQGLVRDWLKEVVEKAGSFPIFVDLTSATGAIRKRDHRTRELEKFCCDMLWKEMNNRQLFDEVNPLAEMMQARRITQVSELGLDKIKRIQSIRLIHSTQYGRVCPIETGEGMSAGLVSAMAANVRLSKDGEMQAPHQQVISGKRLTLPWRYLPPREQLQARVVKADRAFRPNGSLAAPVRPKRGGEVEEPDWQDPAKVPVTHLGLFATCLPEQVEYMACGAPTSPGVGLIPFVEHDDANRQLMGAKHQQQAVPTLWPERPVVGSGLEAHVAAYSDRTRRAGLDGQVLCSDGQNVTVARGVVRQADPIDQELRQRLRGLYQSSWASIASFEDFNELCMRSSTDELQRLAAIFSDPKVEVGAKERELASSLQRAGVDKSLWMPLALGLQEEPLPELPLPEGWEETEYCVHTEMIHHALKDAGETKKHTLAHDTPVAEAGEVLCEGDVVAEGQGISGGELALGKNLVVAYMPYKGYNYEDAIVISQRCVREQLLTSVHVEELVKELSEGEVLQSPDGLDFMENGMVQEGTWLQAGDAAICTNYKTLQVPDGVQGRVIDSSVRAMVVPQMGELMEKRVAVVLLAVQCPIQIGDKLSGRHGNKGIVSIIEDENNMPYLPDGTCVDVCLNPLGVPSRMNVGQIFENILSSAGRWNGEEYRVGSFDEMYAEEASRGLVLEALRRAQEGTGNKWLLDAAYPGKTKVYDGRTGLPLDQPVTVGISYIIKLCHMIKETRFTSGNREDEVTMLSRSSPSRGAARVAASAWARWRCPVSLATAPPSHSRSC</sequence>
<dbReference type="Gene3D" id="2.40.270.10">
    <property type="entry name" value="DNA-directed RNA polymerase, subunit 2, domain 6"/>
    <property type="match status" value="2"/>
</dbReference>
<evidence type="ECO:0000256" key="4">
    <source>
        <dbReference type="ARBA" id="ARBA00022679"/>
    </source>
</evidence>
<feature type="domain" description="RNA polymerase Rpb2" evidence="11">
    <location>
        <begin position="501"/>
        <end position="567"/>
    </location>
</feature>
<evidence type="ECO:0000256" key="7">
    <source>
        <dbReference type="RuleBase" id="RU000434"/>
    </source>
</evidence>
<dbReference type="GO" id="GO:0032549">
    <property type="term" value="F:ribonucleoside binding"/>
    <property type="evidence" value="ECO:0007669"/>
    <property type="project" value="InterPro"/>
</dbReference>
<keyword evidence="13" id="KW-1185">Reference proteome</keyword>
<proteinExistence type="inferred from homology"/>
<feature type="region of interest" description="Disordered" evidence="8">
    <location>
        <begin position="616"/>
        <end position="637"/>
    </location>
</feature>
<comment type="caution">
    <text evidence="12">The sequence shown here is derived from an EMBL/GenBank/DDBJ whole genome shotgun (WGS) entry which is preliminary data.</text>
</comment>
<dbReference type="AlphaFoldDB" id="A0AA36JT69"/>
<protein>
    <recommendedName>
        <fullName evidence="2">DNA-directed RNA polymerase</fullName>
        <ecNumber evidence="2">2.7.7.6</ecNumber>
    </recommendedName>
</protein>
<dbReference type="PANTHER" id="PTHR20856">
    <property type="entry name" value="DNA-DIRECTED RNA POLYMERASE I SUBUNIT 2"/>
    <property type="match status" value="1"/>
</dbReference>
<dbReference type="GO" id="GO:0000428">
    <property type="term" value="C:DNA-directed RNA polymerase complex"/>
    <property type="evidence" value="ECO:0007669"/>
    <property type="project" value="UniProtKB-KW"/>
</dbReference>
<keyword evidence="4" id="KW-0808">Transferase</keyword>
<dbReference type="Proteomes" id="UP001178507">
    <property type="component" value="Unassembled WGS sequence"/>
</dbReference>
<comment type="similarity">
    <text evidence="1 7">Belongs to the RNA polymerase beta chain family.</text>
</comment>
<gene>
    <name evidence="12" type="ORF">EVOR1521_LOCUS32032</name>
</gene>
<dbReference type="GO" id="GO:0006351">
    <property type="term" value="P:DNA-templated transcription"/>
    <property type="evidence" value="ECO:0007669"/>
    <property type="project" value="InterPro"/>
</dbReference>
<feature type="domain" description="DNA-directed RNA polymerase subunit 2 hybrid-binding" evidence="9">
    <location>
        <begin position="893"/>
        <end position="1170"/>
    </location>
</feature>
<dbReference type="Pfam" id="PF04565">
    <property type="entry name" value="RNA_pol_Rpb2_3"/>
    <property type="match status" value="1"/>
</dbReference>
<dbReference type="InterPro" id="IPR015712">
    <property type="entry name" value="DNA-dir_RNA_pol_su2"/>
</dbReference>